<comment type="caution">
    <text evidence="2">The sequence shown here is derived from an EMBL/GenBank/DDBJ whole genome shotgun (WGS) entry which is preliminary data.</text>
</comment>
<feature type="signal peptide" evidence="1">
    <location>
        <begin position="1"/>
        <end position="19"/>
    </location>
</feature>
<sequence length="123" mass="12735">MLTLACLSLLAWYAPRPSCYNPPPTTTTPTTTSLPASCTTVPTQTFYSTSGCALKCATGFCVRDDAVTIPCGCTSVAIHPTTITVCPTTTPCYQCYTGWGTFFVTQSCPSTGSAVAPTPTAGV</sequence>
<dbReference type="Proteomes" id="UP001174936">
    <property type="component" value="Unassembled WGS sequence"/>
</dbReference>
<proteinExistence type="predicted"/>
<dbReference type="EMBL" id="JAULSV010000007">
    <property type="protein sequence ID" value="KAK0639924.1"/>
    <property type="molecule type" value="Genomic_DNA"/>
</dbReference>
<dbReference type="AlphaFoldDB" id="A0AA39XTP2"/>
<keyword evidence="3" id="KW-1185">Reference proteome</keyword>
<keyword evidence="1" id="KW-0732">Signal</keyword>
<evidence type="ECO:0000313" key="2">
    <source>
        <dbReference type="EMBL" id="KAK0639924.1"/>
    </source>
</evidence>
<feature type="chain" id="PRO_5041246846" evidence="1">
    <location>
        <begin position="20"/>
        <end position="123"/>
    </location>
</feature>
<gene>
    <name evidence="2" type="ORF">B0T16DRAFT_432486</name>
</gene>
<protein>
    <submittedName>
        <fullName evidence="2">Uncharacterized protein</fullName>
    </submittedName>
</protein>
<reference evidence="2" key="1">
    <citation type="submission" date="2023-06" db="EMBL/GenBank/DDBJ databases">
        <title>Genome-scale phylogeny and comparative genomics of the fungal order Sordariales.</title>
        <authorList>
            <consortium name="Lawrence Berkeley National Laboratory"/>
            <person name="Hensen N."/>
            <person name="Bonometti L."/>
            <person name="Westerberg I."/>
            <person name="Brannstrom I.O."/>
            <person name="Guillou S."/>
            <person name="Cros-Aarteil S."/>
            <person name="Calhoun S."/>
            <person name="Haridas S."/>
            <person name="Kuo A."/>
            <person name="Mondo S."/>
            <person name="Pangilinan J."/>
            <person name="Riley R."/>
            <person name="Labutti K."/>
            <person name="Andreopoulos B."/>
            <person name="Lipzen A."/>
            <person name="Chen C."/>
            <person name="Yanf M."/>
            <person name="Daum C."/>
            <person name="Ng V."/>
            <person name="Clum A."/>
            <person name="Steindorff A."/>
            <person name="Ohm R."/>
            <person name="Martin F."/>
            <person name="Silar P."/>
            <person name="Natvig D."/>
            <person name="Lalanne C."/>
            <person name="Gautier V."/>
            <person name="Ament-Velasquez S.L."/>
            <person name="Kruys A."/>
            <person name="Hutchinson M.I."/>
            <person name="Powell A.J."/>
            <person name="Barry K."/>
            <person name="Miller A.N."/>
            <person name="Grigoriev I.V."/>
            <person name="Debuchy R."/>
            <person name="Gladieux P."/>
            <person name="Thoren M.H."/>
            <person name="Johannesson H."/>
        </authorList>
    </citation>
    <scope>NUCLEOTIDE SEQUENCE</scope>
    <source>
        <strain evidence="2">SMH2532-1</strain>
    </source>
</reference>
<evidence type="ECO:0000256" key="1">
    <source>
        <dbReference type="SAM" id="SignalP"/>
    </source>
</evidence>
<organism evidence="2 3">
    <name type="scientific">Cercophora newfieldiana</name>
    <dbReference type="NCBI Taxonomy" id="92897"/>
    <lineage>
        <taxon>Eukaryota</taxon>
        <taxon>Fungi</taxon>
        <taxon>Dikarya</taxon>
        <taxon>Ascomycota</taxon>
        <taxon>Pezizomycotina</taxon>
        <taxon>Sordariomycetes</taxon>
        <taxon>Sordariomycetidae</taxon>
        <taxon>Sordariales</taxon>
        <taxon>Lasiosphaeriaceae</taxon>
        <taxon>Cercophora</taxon>
    </lineage>
</organism>
<name>A0AA39XTP2_9PEZI</name>
<evidence type="ECO:0000313" key="3">
    <source>
        <dbReference type="Proteomes" id="UP001174936"/>
    </source>
</evidence>
<accession>A0AA39XTP2</accession>